<dbReference type="GO" id="GO:0016758">
    <property type="term" value="F:hexosyltransferase activity"/>
    <property type="evidence" value="ECO:0007669"/>
    <property type="project" value="TreeGrafter"/>
</dbReference>
<evidence type="ECO:0000256" key="7">
    <source>
        <dbReference type="SAM" id="Phobius"/>
    </source>
</evidence>
<dbReference type="GO" id="GO:0000139">
    <property type="term" value="C:Golgi membrane"/>
    <property type="evidence" value="ECO:0007669"/>
    <property type="project" value="UniProtKB-SubCell"/>
</dbReference>
<dbReference type="AlphaFoldDB" id="T1JBS3"/>
<feature type="domain" description="Alpha 1,4-glycosyltransferase" evidence="8">
    <location>
        <begin position="599"/>
        <end position="727"/>
    </location>
</feature>
<dbReference type="eggNOG" id="KOG1928">
    <property type="taxonomic scope" value="Eukaryota"/>
</dbReference>
<reference evidence="10" key="1">
    <citation type="submission" date="2011-05" db="EMBL/GenBank/DDBJ databases">
        <authorList>
            <person name="Richards S.R."/>
            <person name="Qu J."/>
            <person name="Jiang H."/>
            <person name="Jhangiani S.N."/>
            <person name="Agravi P."/>
            <person name="Goodspeed R."/>
            <person name="Gross S."/>
            <person name="Mandapat C."/>
            <person name="Jackson L."/>
            <person name="Mathew T."/>
            <person name="Pu L."/>
            <person name="Thornton R."/>
            <person name="Saada N."/>
            <person name="Wilczek-Boney K.B."/>
            <person name="Lee S."/>
            <person name="Kovar C."/>
            <person name="Wu Y."/>
            <person name="Scherer S.E."/>
            <person name="Worley K.C."/>
            <person name="Muzny D.M."/>
            <person name="Gibbs R."/>
        </authorList>
    </citation>
    <scope>NUCLEOTIDE SEQUENCE</scope>
    <source>
        <strain evidence="10">Brora</strain>
    </source>
</reference>
<name>T1JBS3_STRMM</name>
<dbReference type="Pfam" id="PF04488">
    <property type="entry name" value="Gly_transf_sug"/>
    <property type="match status" value="2"/>
</dbReference>
<evidence type="ECO:0000313" key="9">
    <source>
        <dbReference type="EnsemblMetazoa" id="SMAR011226-PA"/>
    </source>
</evidence>
<keyword evidence="3" id="KW-0328">Glycosyltransferase</keyword>
<keyword evidence="7" id="KW-0812">Transmembrane</keyword>
<dbReference type="EMBL" id="JH432018">
    <property type="status" value="NOT_ANNOTATED_CDS"/>
    <property type="molecule type" value="Genomic_DNA"/>
</dbReference>
<evidence type="ECO:0000256" key="1">
    <source>
        <dbReference type="ARBA" id="ARBA00004323"/>
    </source>
</evidence>
<dbReference type="GO" id="GO:0006688">
    <property type="term" value="P:glycosphingolipid biosynthetic process"/>
    <property type="evidence" value="ECO:0007669"/>
    <property type="project" value="TreeGrafter"/>
</dbReference>
<dbReference type="Pfam" id="PF04572">
    <property type="entry name" value="Gb3_synth"/>
    <property type="match status" value="2"/>
</dbReference>
<proteinExistence type="inferred from homology"/>
<dbReference type="InterPro" id="IPR007652">
    <property type="entry name" value="A1-4-GlycosylTfrase_dom"/>
</dbReference>
<dbReference type="PANTHER" id="PTHR12042:SF21">
    <property type="entry name" value="ALPHA1,4-GALACTOSYLTRANSFERASE 1-RELATED"/>
    <property type="match status" value="1"/>
</dbReference>
<organism evidence="9 10">
    <name type="scientific">Strigamia maritima</name>
    <name type="common">European centipede</name>
    <name type="synonym">Geophilus maritimus</name>
    <dbReference type="NCBI Taxonomy" id="126957"/>
    <lineage>
        <taxon>Eukaryota</taxon>
        <taxon>Metazoa</taxon>
        <taxon>Ecdysozoa</taxon>
        <taxon>Arthropoda</taxon>
        <taxon>Myriapoda</taxon>
        <taxon>Chilopoda</taxon>
        <taxon>Pleurostigmophora</taxon>
        <taxon>Geophilomorpha</taxon>
        <taxon>Linotaeniidae</taxon>
        <taxon>Strigamia</taxon>
    </lineage>
</organism>
<evidence type="ECO:0000256" key="4">
    <source>
        <dbReference type="ARBA" id="ARBA00022679"/>
    </source>
</evidence>
<dbReference type="InterPro" id="IPR029044">
    <property type="entry name" value="Nucleotide-diphossugar_trans"/>
</dbReference>
<comment type="subcellular location">
    <subcellularLocation>
        <location evidence="1">Golgi apparatus membrane</location>
        <topology evidence="1">Single-pass type II membrane protein</topology>
    </subcellularLocation>
</comment>
<keyword evidence="5" id="KW-0333">Golgi apparatus</keyword>
<dbReference type="PANTHER" id="PTHR12042">
    <property type="entry name" value="LACTOSYLCERAMIDE 4-ALPHA-GALACTOSYLTRANSFERASE ALPHA- 1,4-GALACTOSYLTRANSFERASE"/>
    <property type="match status" value="1"/>
</dbReference>
<feature type="domain" description="Alpha 1,4-glycosyltransferase" evidence="8">
    <location>
        <begin position="251"/>
        <end position="366"/>
    </location>
</feature>
<dbReference type="HOGENOM" id="CLU_371046_0_0_1"/>
<keyword evidence="6 7" id="KW-0472">Membrane</keyword>
<evidence type="ECO:0000259" key="8">
    <source>
        <dbReference type="Pfam" id="PF04572"/>
    </source>
</evidence>
<accession>T1JBS3</accession>
<keyword evidence="10" id="KW-1185">Reference proteome</keyword>
<protein>
    <recommendedName>
        <fullName evidence="8">Alpha 1,4-glycosyltransferase domain-containing protein</fullName>
    </recommendedName>
</protein>
<dbReference type="Gene3D" id="3.90.550.20">
    <property type="match status" value="2"/>
</dbReference>
<evidence type="ECO:0000256" key="5">
    <source>
        <dbReference type="ARBA" id="ARBA00023034"/>
    </source>
</evidence>
<dbReference type="OMA" id="MTWISHY"/>
<dbReference type="STRING" id="126957.T1JBS3"/>
<reference evidence="9" key="2">
    <citation type="submission" date="2015-02" db="UniProtKB">
        <authorList>
            <consortium name="EnsemblMetazoa"/>
        </authorList>
    </citation>
    <scope>IDENTIFICATION</scope>
</reference>
<keyword evidence="7" id="KW-1133">Transmembrane helix</keyword>
<evidence type="ECO:0000256" key="3">
    <source>
        <dbReference type="ARBA" id="ARBA00022676"/>
    </source>
</evidence>
<evidence type="ECO:0000313" key="10">
    <source>
        <dbReference type="Proteomes" id="UP000014500"/>
    </source>
</evidence>
<evidence type="ECO:0000256" key="2">
    <source>
        <dbReference type="ARBA" id="ARBA00009003"/>
    </source>
</evidence>
<dbReference type="InterPro" id="IPR051981">
    <property type="entry name" value="Glycosyltransf_32"/>
</dbReference>
<dbReference type="EnsemblMetazoa" id="SMAR011226-RA">
    <property type="protein sequence ID" value="SMAR011226-PA"/>
    <property type="gene ID" value="SMAR011226"/>
</dbReference>
<sequence>MKERKMTMDAPWCKMIYWSKMMTRSKVAFIIAILFSTLVTFYVITSFLTKETLIFNDDYKSEFCRNFMPESTSRLLYPFWYSNTSQFIVNFAHPTRNSSQLHPWKTNERRKIFLMETSGKSYLNARQACAVESAARQNKDTQIIVYFISSNLDLNNEEILALVDIPNVSFQYLNLNEYFNCSPLHSWYIKGDWIRSSYRISHMSDALRFLTLWKFGGMYLDLDVVVIKPMDGLRNFAGKESEIVVAPGVMAFDRGHDFLIECLKEFSNTYSGSDWGWNGPQLITRVLKRVCGGIANLDEVSRDKCGGVTVLPSTAFYALQWKEWKDFFSATKMGKVMKRIKNSYLIHVWNKHSSDTPVKIGSGQPIMANKKIAFSIVIVFAIVGMFYTLIPIVSKEPTDFYYHSEFCTNHSPDSATVSFDTLFFQNLSHPTIFTLHNLSSNTNTSTVASMESATKVPKKIFLMETSGKDFLNARQACAVESAAIQNPDMQVIIYFTSPSLNVNMPELLTLAEIPNISFQYLNLEKYFNCSPLFTWFRKDDWKKSPYKISHMSDALRFLTLWKFGGIYLDLDVVVIKSLAELRNCAGKESKIIVAPGVMAFDQGHKFLNDCLVEFSNTYSGSAWGWNGPYLITRVLKRVCGDIKSLDTVTRERCIGVTVLPSTAFYAVKWQEWKDFFNVSKTKETMKKLEDSYLIHVWNKHSSKTPVKIGSGQVYEIIAKRHCPSIYALQKKSF</sequence>
<feature type="transmembrane region" description="Helical" evidence="7">
    <location>
        <begin position="372"/>
        <end position="393"/>
    </location>
</feature>
<dbReference type="SUPFAM" id="SSF53448">
    <property type="entry name" value="Nucleotide-diphospho-sugar transferases"/>
    <property type="match status" value="2"/>
</dbReference>
<dbReference type="InterPro" id="IPR007577">
    <property type="entry name" value="GlycoTrfase_DXD_sugar-bd_CS"/>
</dbReference>
<evidence type="ECO:0000256" key="6">
    <source>
        <dbReference type="ARBA" id="ARBA00023136"/>
    </source>
</evidence>
<keyword evidence="4" id="KW-0808">Transferase</keyword>
<dbReference type="Proteomes" id="UP000014500">
    <property type="component" value="Unassembled WGS sequence"/>
</dbReference>
<comment type="similarity">
    <text evidence="2">Belongs to the glycosyltransferase 32 family.</text>
</comment>